<dbReference type="Proteomes" id="UP000321947">
    <property type="component" value="Unassembled WGS sequence"/>
</dbReference>
<sequence length="90" mass="10222">MELIKEDWSTTLPSVLDGINYSCWIARMISFLKSIDHKTWKAIVAGWSPPQVTNTDRVVSPEPENEWTVAEDEGSIKNSRALDAIFNRVD</sequence>
<reference evidence="1 2" key="1">
    <citation type="submission" date="2019-08" db="EMBL/GenBank/DDBJ databases">
        <title>Draft genome sequences of two oriental melons (Cucumis melo L. var makuwa).</title>
        <authorList>
            <person name="Kwon S.-Y."/>
        </authorList>
    </citation>
    <scope>NUCLEOTIDE SEQUENCE [LARGE SCALE GENOMIC DNA]</scope>
    <source>
        <strain evidence="2">cv. Chang Bougi</strain>
        <tissue evidence="1">Leaf</tissue>
    </source>
</reference>
<evidence type="ECO:0000313" key="2">
    <source>
        <dbReference type="Proteomes" id="UP000321947"/>
    </source>
</evidence>
<proteinExistence type="predicted"/>
<gene>
    <name evidence="1" type="ORF">E5676_scaffold767G00660</name>
</gene>
<organism evidence="1 2">
    <name type="scientific">Cucumis melo var. makuwa</name>
    <name type="common">Oriental melon</name>
    <dbReference type="NCBI Taxonomy" id="1194695"/>
    <lineage>
        <taxon>Eukaryota</taxon>
        <taxon>Viridiplantae</taxon>
        <taxon>Streptophyta</taxon>
        <taxon>Embryophyta</taxon>
        <taxon>Tracheophyta</taxon>
        <taxon>Spermatophyta</taxon>
        <taxon>Magnoliopsida</taxon>
        <taxon>eudicotyledons</taxon>
        <taxon>Gunneridae</taxon>
        <taxon>Pentapetalae</taxon>
        <taxon>rosids</taxon>
        <taxon>fabids</taxon>
        <taxon>Cucurbitales</taxon>
        <taxon>Cucurbitaceae</taxon>
        <taxon>Benincaseae</taxon>
        <taxon>Cucumis</taxon>
    </lineage>
</organism>
<comment type="caution">
    <text evidence="1">The sequence shown here is derived from an EMBL/GenBank/DDBJ whole genome shotgun (WGS) entry which is preliminary data.</text>
</comment>
<dbReference type="AlphaFoldDB" id="A0A5D3B8F5"/>
<dbReference type="EMBL" id="SSTD01020139">
    <property type="protein sequence ID" value="TYJ95563.1"/>
    <property type="molecule type" value="Genomic_DNA"/>
</dbReference>
<name>A0A5D3B8F5_CUCMM</name>
<protein>
    <submittedName>
        <fullName evidence="1">Gag-pol polyprotein</fullName>
    </submittedName>
</protein>
<evidence type="ECO:0000313" key="1">
    <source>
        <dbReference type="EMBL" id="TYJ95563.1"/>
    </source>
</evidence>
<accession>A0A5D3B8F5</accession>